<dbReference type="PANTHER" id="PTHR43433">
    <property type="entry name" value="HYDROLASE, ALPHA/BETA FOLD FAMILY PROTEIN"/>
    <property type="match status" value="1"/>
</dbReference>
<dbReference type="Proteomes" id="UP000824176">
    <property type="component" value="Unassembled WGS sequence"/>
</dbReference>
<dbReference type="InterPro" id="IPR000073">
    <property type="entry name" value="AB_hydrolase_1"/>
</dbReference>
<dbReference type="PRINTS" id="PR00111">
    <property type="entry name" value="ABHYDROLASE"/>
</dbReference>
<reference evidence="2" key="2">
    <citation type="submission" date="2021-04" db="EMBL/GenBank/DDBJ databases">
        <authorList>
            <person name="Gilroy R."/>
        </authorList>
    </citation>
    <scope>NUCLEOTIDE SEQUENCE</scope>
    <source>
        <strain evidence="2">ChiW4-1371</strain>
    </source>
</reference>
<dbReference type="InterPro" id="IPR029058">
    <property type="entry name" value="AB_hydrolase_fold"/>
</dbReference>
<keyword evidence="2" id="KW-0378">Hydrolase</keyword>
<dbReference type="Gene3D" id="3.40.50.1820">
    <property type="entry name" value="alpha/beta hydrolase"/>
    <property type="match status" value="1"/>
</dbReference>
<evidence type="ECO:0000313" key="3">
    <source>
        <dbReference type="Proteomes" id="UP000824176"/>
    </source>
</evidence>
<dbReference type="AlphaFoldDB" id="A0A9D2GRB7"/>
<dbReference type="EMBL" id="DXAQ01000019">
    <property type="protein sequence ID" value="HIZ88557.1"/>
    <property type="molecule type" value="Genomic_DNA"/>
</dbReference>
<dbReference type="InterPro" id="IPR022742">
    <property type="entry name" value="Hydrolase_4"/>
</dbReference>
<evidence type="ECO:0000259" key="1">
    <source>
        <dbReference type="Pfam" id="PF12146"/>
    </source>
</evidence>
<sequence length="246" mass="27370">MLTHLAATLDNWDPKLIDLIAENNHVILLELPGAGASMGNVGESIEKMAEKAITIIKYLGYNKINLLGLSMGGMVAQEIVRADNKLVNKLILAGTAYKGGEGIKNIIPVTFKHIINGLIHRVDPKRYIFYNHNQKGKKDAEIILGRMAARKDEYKDKKMAVKGFIGQLKAIKKWGKSSKDDLSFINIPTLIVNGDKDMMVPTSNSYYMHDKIKGSHLIIYPDSGHGSIFQYAEKFAGDLLEFIKKV</sequence>
<name>A0A9D2GRB7_9BACT</name>
<dbReference type="InterPro" id="IPR050471">
    <property type="entry name" value="AB_hydrolase"/>
</dbReference>
<proteinExistence type="predicted"/>
<comment type="caution">
    <text evidence="2">The sequence shown here is derived from an EMBL/GenBank/DDBJ whole genome shotgun (WGS) entry which is preliminary data.</text>
</comment>
<evidence type="ECO:0000313" key="2">
    <source>
        <dbReference type="EMBL" id="HIZ88557.1"/>
    </source>
</evidence>
<gene>
    <name evidence="2" type="ORF">H9804_01300</name>
</gene>
<organism evidence="2 3">
    <name type="scientific">Candidatus Mucispirillum faecigallinarum</name>
    <dbReference type="NCBI Taxonomy" id="2838699"/>
    <lineage>
        <taxon>Bacteria</taxon>
        <taxon>Pseudomonadati</taxon>
        <taxon>Deferribacterota</taxon>
        <taxon>Deferribacteres</taxon>
        <taxon>Deferribacterales</taxon>
        <taxon>Mucispirillaceae</taxon>
        <taxon>Mucispirillum</taxon>
    </lineage>
</organism>
<protein>
    <submittedName>
        <fullName evidence="2">Alpha/beta hydrolase</fullName>
    </submittedName>
</protein>
<dbReference type="SUPFAM" id="SSF53474">
    <property type="entry name" value="alpha/beta-Hydrolases"/>
    <property type="match status" value="1"/>
</dbReference>
<dbReference type="PANTHER" id="PTHR43433:SF5">
    <property type="entry name" value="AB HYDROLASE-1 DOMAIN-CONTAINING PROTEIN"/>
    <property type="match status" value="1"/>
</dbReference>
<dbReference type="GO" id="GO:0016787">
    <property type="term" value="F:hydrolase activity"/>
    <property type="evidence" value="ECO:0007669"/>
    <property type="project" value="UniProtKB-KW"/>
</dbReference>
<dbReference type="Pfam" id="PF12146">
    <property type="entry name" value="Hydrolase_4"/>
    <property type="match status" value="1"/>
</dbReference>
<accession>A0A9D2GRB7</accession>
<feature type="domain" description="Serine aminopeptidase S33" evidence="1">
    <location>
        <begin position="19"/>
        <end position="226"/>
    </location>
</feature>
<reference evidence="2" key="1">
    <citation type="journal article" date="2021" name="PeerJ">
        <title>Extensive microbial diversity within the chicken gut microbiome revealed by metagenomics and culture.</title>
        <authorList>
            <person name="Gilroy R."/>
            <person name="Ravi A."/>
            <person name="Getino M."/>
            <person name="Pursley I."/>
            <person name="Horton D.L."/>
            <person name="Alikhan N.F."/>
            <person name="Baker D."/>
            <person name="Gharbi K."/>
            <person name="Hall N."/>
            <person name="Watson M."/>
            <person name="Adriaenssens E.M."/>
            <person name="Foster-Nyarko E."/>
            <person name="Jarju S."/>
            <person name="Secka A."/>
            <person name="Antonio M."/>
            <person name="Oren A."/>
            <person name="Chaudhuri R.R."/>
            <person name="La Ragione R."/>
            <person name="Hildebrand F."/>
            <person name="Pallen M.J."/>
        </authorList>
    </citation>
    <scope>NUCLEOTIDE SEQUENCE</scope>
    <source>
        <strain evidence="2">ChiW4-1371</strain>
    </source>
</reference>